<evidence type="ECO:0000313" key="2">
    <source>
        <dbReference type="EMBL" id="BAQ16966.1"/>
    </source>
</evidence>
<name>A0A0A8K2H6_9HYPH</name>
<dbReference type="EMBL" id="AP014648">
    <property type="protein sequence ID" value="BAQ16966.1"/>
    <property type="molecule type" value="Genomic_DNA"/>
</dbReference>
<dbReference type="Proteomes" id="UP000031643">
    <property type="component" value="Chromosome"/>
</dbReference>
<feature type="region of interest" description="Disordered" evidence="1">
    <location>
        <begin position="326"/>
        <end position="346"/>
    </location>
</feature>
<dbReference type="PANTHER" id="PTHR42957:SF1">
    <property type="entry name" value="HELICASE MJ1565-RELATED"/>
    <property type="match status" value="1"/>
</dbReference>
<accession>A0A0A8K2H6</accession>
<sequence length="589" mass="63382">MKQPIPDAGLDDRLGYVGTAGSGKTYNAMSRVERLLKRRARVVIVDPLGVWWGLRLLDDGKTASPFDVAIFGGQRADLPLTEHAGALIGETVAGMKESAILDLSELGTKASERRFMLAFLTALYKNANGEPVHVIFDEADMWAPQRLLDKEGEAAKLLGMMETIVRRGRIKGFIPWLITQRPAVLSKDVLSQVDGLVAFKLTSSQDRDAIGDWVQGQADKARWREIWSDLPTMPVGHGLVWIPGRGVLESSPFPPKITFDSSRTPKRGERKLKATALEPLDVAGLKDKLAAVEAQTKANDPKALKAQVAAKDKRIAELEKDLERAKTQRGVSASERQKMHRESYDDGHEAGVTITCNKAIEILNGVVAGIEIMRDRPSKPDGYTAPPSSEFREQHRAAPPALTSKSISHAPQQTARREAAPARDGVASAEGITPAKQKILDAIAWVLSLGQGAADKTTVAILAGASASSGAYKNNLGSLRSAGLIDYPKPGMLALTDAGAGLANHPDAAPTHQDVMAKLAERFPPAQMRILEALAAIYPNAAGKEELADWIGASSSSGAYKNNLGRLRSFGVIDYPAQGQVVATERLFP</sequence>
<dbReference type="HOGENOM" id="CLU_439859_0_0_5"/>
<reference evidence="2 3" key="1">
    <citation type="submission" date="2014-09" db="EMBL/GenBank/DDBJ databases">
        <title>Genome sequencing of Methyloceanibacter caenitepidi Gela4.</title>
        <authorList>
            <person name="Takeuchi M."/>
            <person name="Susumu S."/>
            <person name="Kamagata Y."/>
            <person name="Oshima K."/>
            <person name="Hattori M."/>
            <person name="Iwasaki W."/>
        </authorList>
    </citation>
    <scope>NUCLEOTIDE SEQUENCE [LARGE SCALE GENOMIC DNA]</scope>
    <source>
        <strain evidence="2 3">Gela4</strain>
    </source>
</reference>
<dbReference type="RefSeq" id="WP_045366200.1">
    <property type="nucleotide sequence ID" value="NZ_AP014648.1"/>
</dbReference>
<dbReference type="SUPFAM" id="SSF52540">
    <property type="entry name" value="P-loop containing nucleoside triphosphate hydrolases"/>
    <property type="match status" value="1"/>
</dbReference>
<keyword evidence="3" id="KW-1185">Reference proteome</keyword>
<evidence type="ECO:0000313" key="3">
    <source>
        <dbReference type="Proteomes" id="UP000031643"/>
    </source>
</evidence>
<gene>
    <name evidence="2" type="ORF">GL4_1510</name>
</gene>
<evidence type="ECO:0000256" key="1">
    <source>
        <dbReference type="SAM" id="MobiDB-lite"/>
    </source>
</evidence>
<dbReference type="OrthoDB" id="8183885at2"/>
<dbReference type="AlphaFoldDB" id="A0A0A8K2H6"/>
<feature type="compositionally biased region" description="Basic and acidic residues" evidence="1">
    <location>
        <begin position="335"/>
        <end position="346"/>
    </location>
</feature>
<feature type="region of interest" description="Disordered" evidence="1">
    <location>
        <begin position="376"/>
        <end position="428"/>
    </location>
</feature>
<dbReference type="PANTHER" id="PTHR42957">
    <property type="entry name" value="HELICASE MJ1565-RELATED"/>
    <property type="match status" value="1"/>
</dbReference>
<organism evidence="2 3">
    <name type="scientific">Methyloceanibacter caenitepidi</name>
    <dbReference type="NCBI Taxonomy" id="1384459"/>
    <lineage>
        <taxon>Bacteria</taxon>
        <taxon>Pseudomonadati</taxon>
        <taxon>Pseudomonadota</taxon>
        <taxon>Alphaproteobacteria</taxon>
        <taxon>Hyphomicrobiales</taxon>
        <taxon>Hyphomicrobiaceae</taxon>
        <taxon>Methyloceanibacter</taxon>
    </lineage>
</organism>
<dbReference type="STRING" id="1384459.GL4_1510"/>
<dbReference type="InterPro" id="IPR008571">
    <property type="entry name" value="HerA-like"/>
</dbReference>
<proteinExistence type="predicted"/>
<evidence type="ECO:0008006" key="4">
    <source>
        <dbReference type="Google" id="ProtNLM"/>
    </source>
</evidence>
<feature type="compositionally biased region" description="Polar residues" evidence="1">
    <location>
        <begin position="403"/>
        <end position="414"/>
    </location>
</feature>
<protein>
    <recommendedName>
        <fullName evidence="4">Helicase HerA central domain-containing protein</fullName>
    </recommendedName>
</protein>
<dbReference type="Gene3D" id="3.40.50.300">
    <property type="entry name" value="P-loop containing nucleotide triphosphate hydrolases"/>
    <property type="match status" value="1"/>
</dbReference>
<dbReference type="InterPro" id="IPR027417">
    <property type="entry name" value="P-loop_NTPase"/>
</dbReference>
<dbReference type="KEGG" id="mcg:GL4_1510"/>